<evidence type="ECO:0000256" key="2">
    <source>
        <dbReference type="ARBA" id="ARBA00022801"/>
    </source>
</evidence>
<gene>
    <name evidence="4" type="ORF">KLO01_09880</name>
</gene>
<accession>A0A512SYA5</accession>
<dbReference type="OrthoDB" id="9802627at2"/>
<dbReference type="GO" id="GO:0000270">
    <property type="term" value="P:peptidoglycan metabolic process"/>
    <property type="evidence" value="ECO:0007669"/>
    <property type="project" value="TreeGrafter"/>
</dbReference>
<protein>
    <submittedName>
        <fullName evidence="4">Peptidase S13</fullName>
    </submittedName>
</protein>
<dbReference type="InterPro" id="IPR012338">
    <property type="entry name" value="Beta-lactam/transpept-like"/>
</dbReference>
<evidence type="ECO:0000313" key="5">
    <source>
        <dbReference type="Proteomes" id="UP000321793"/>
    </source>
</evidence>
<keyword evidence="5" id="KW-1185">Reference proteome</keyword>
<dbReference type="GO" id="GO:0004185">
    <property type="term" value="F:serine-type carboxypeptidase activity"/>
    <property type="evidence" value="ECO:0007669"/>
    <property type="project" value="InterPro"/>
</dbReference>
<dbReference type="SUPFAM" id="SSF56601">
    <property type="entry name" value="beta-lactamase/transpeptidase-like"/>
    <property type="match status" value="1"/>
</dbReference>
<sequence length="507" mass="50904">MSSSRLIDRVRVVVKLLLGTFGGASALFVPMLTGVAAPPQAAPSTSGSTSVSPPVTPPRPGGGQPDRPAPSRPATSPTSATPSGGIAPAPVPISGDSDTGAWTTGIPAVTSAGSDLAPTTGERATSDASDLTWSIRARLFSRGSVPQIGAFASGQVVDVATGQVLWAKNPSVARAPASNQKVVTAFVALASMGASTRLTTAVLQVPAQPATLYLRGAGDPALSSKQLAAMANTVATRVKGQGLAAVTVVVDDSLFPAPTNAAGWKPEWIPATVAPVRALVADQVNVVDTSINAGQVLAAKLKTVGVTATAVRRGVTPSGATAVATTLSPTVGQLVQTMLNASQTDYAEALHRLSALRRGFPADWAGARANAVQVLTAAGIDQAGMVVNDGSGLSRTGRMTPLTAIDLVRTIRSTPAQNSVIFAAAGMPTSGVSGTLEDRYLTAPTSCARSAIRAKTGTLADVVALSGVSTGIDGRERLFSVIVNGVSSTSAARADVDALAATSTGCY</sequence>
<reference evidence="4 5" key="1">
    <citation type="submission" date="2019-07" db="EMBL/GenBank/DDBJ databases">
        <title>Whole genome shotgun sequence of Knoellia locipacati NBRC 109775.</title>
        <authorList>
            <person name="Hosoyama A."/>
            <person name="Uohara A."/>
            <person name="Ohji S."/>
            <person name="Ichikawa N."/>
        </authorList>
    </citation>
    <scope>NUCLEOTIDE SEQUENCE [LARGE SCALE GENOMIC DNA]</scope>
    <source>
        <strain evidence="4 5">NBRC 109775</strain>
    </source>
</reference>
<evidence type="ECO:0000256" key="1">
    <source>
        <dbReference type="ARBA" id="ARBA00006096"/>
    </source>
</evidence>
<dbReference type="PRINTS" id="PR00922">
    <property type="entry name" value="DADACBPTASE3"/>
</dbReference>
<dbReference type="Pfam" id="PF02113">
    <property type="entry name" value="Peptidase_S13"/>
    <property type="match status" value="2"/>
</dbReference>
<keyword evidence="2" id="KW-0378">Hydrolase</keyword>
<dbReference type="Proteomes" id="UP000321793">
    <property type="component" value="Unassembled WGS sequence"/>
</dbReference>
<dbReference type="GO" id="GO:0006508">
    <property type="term" value="P:proteolysis"/>
    <property type="evidence" value="ECO:0007669"/>
    <property type="project" value="InterPro"/>
</dbReference>
<comment type="caution">
    <text evidence="4">The sequence shown here is derived from an EMBL/GenBank/DDBJ whole genome shotgun (WGS) entry which is preliminary data.</text>
</comment>
<proteinExistence type="inferred from homology"/>
<comment type="similarity">
    <text evidence="1">Belongs to the peptidase S13 family.</text>
</comment>
<evidence type="ECO:0000256" key="3">
    <source>
        <dbReference type="SAM" id="MobiDB-lite"/>
    </source>
</evidence>
<organism evidence="4 5">
    <name type="scientific">Knoellia locipacati</name>
    <dbReference type="NCBI Taxonomy" id="882824"/>
    <lineage>
        <taxon>Bacteria</taxon>
        <taxon>Bacillati</taxon>
        <taxon>Actinomycetota</taxon>
        <taxon>Actinomycetes</taxon>
        <taxon>Micrococcales</taxon>
        <taxon>Intrasporangiaceae</taxon>
        <taxon>Knoellia</taxon>
    </lineage>
</organism>
<dbReference type="AlphaFoldDB" id="A0A512SYA5"/>
<dbReference type="RefSeq" id="WP_147062660.1">
    <property type="nucleotide sequence ID" value="NZ_BAABDN010000001.1"/>
</dbReference>
<feature type="compositionally biased region" description="Low complexity" evidence="3">
    <location>
        <begin position="72"/>
        <end position="83"/>
    </location>
</feature>
<dbReference type="InterPro" id="IPR000667">
    <property type="entry name" value="Peptidase_S13"/>
</dbReference>
<evidence type="ECO:0000313" key="4">
    <source>
        <dbReference type="EMBL" id="GEQ12941.1"/>
    </source>
</evidence>
<feature type="compositionally biased region" description="Low complexity" evidence="3">
    <location>
        <begin position="43"/>
        <end position="53"/>
    </location>
</feature>
<dbReference type="Gene3D" id="3.50.80.20">
    <property type="entry name" value="D-Ala-D-Ala carboxypeptidase C, peptidase S13"/>
    <property type="match status" value="1"/>
</dbReference>
<dbReference type="EMBL" id="BKBA01000003">
    <property type="protein sequence ID" value="GEQ12941.1"/>
    <property type="molecule type" value="Genomic_DNA"/>
</dbReference>
<dbReference type="PANTHER" id="PTHR30023">
    <property type="entry name" value="D-ALANYL-D-ALANINE CARBOXYPEPTIDASE"/>
    <property type="match status" value="1"/>
</dbReference>
<name>A0A512SYA5_9MICO</name>
<feature type="region of interest" description="Disordered" evidence="3">
    <location>
        <begin position="37"/>
        <end position="124"/>
    </location>
</feature>
<dbReference type="PANTHER" id="PTHR30023:SF0">
    <property type="entry name" value="PENICILLIN-SENSITIVE CARBOXYPEPTIDASE A"/>
    <property type="match status" value="1"/>
</dbReference>
<dbReference type="Gene3D" id="3.40.710.10">
    <property type="entry name" value="DD-peptidase/beta-lactamase superfamily"/>
    <property type="match status" value="2"/>
</dbReference>